<evidence type="ECO:0000256" key="1">
    <source>
        <dbReference type="ARBA" id="ARBA00009250"/>
    </source>
</evidence>
<protein>
    <submittedName>
        <fullName evidence="5">Uncharacterized protein</fullName>
    </submittedName>
</protein>
<organism evidence="5 6">
    <name type="scientific">Tritrichomonas musculus</name>
    <dbReference type="NCBI Taxonomy" id="1915356"/>
    <lineage>
        <taxon>Eukaryota</taxon>
        <taxon>Metamonada</taxon>
        <taxon>Parabasalia</taxon>
        <taxon>Tritrichomonadida</taxon>
        <taxon>Tritrichomonadidae</taxon>
        <taxon>Tritrichomonas</taxon>
    </lineage>
</organism>
<dbReference type="InterPro" id="IPR006926">
    <property type="entry name" value="Vps16_N"/>
</dbReference>
<accession>A0ABR2K513</accession>
<evidence type="ECO:0000259" key="3">
    <source>
        <dbReference type="Pfam" id="PF04840"/>
    </source>
</evidence>
<dbReference type="PANTHER" id="PTHR12811:SF0">
    <property type="entry name" value="VACUOLAR PROTEIN SORTING-ASSOCIATED PROTEIN 16 HOMOLOG"/>
    <property type="match status" value="1"/>
</dbReference>
<comment type="similarity">
    <text evidence="1">Belongs to the VPS16 family.</text>
</comment>
<evidence type="ECO:0000313" key="6">
    <source>
        <dbReference type="Proteomes" id="UP001470230"/>
    </source>
</evidence>
<proteinExistence type="inferred from homology"/>
<evidence type="ECO:0000256" key="2">
    <source>
        <dbReference type="SAM" id="MobiDB-lite"/>
    </source>
</evidence>
<dbReference type="InterPro" id="IPR016534">
    <property type="entry name" value="VPS16"/>
</dbReference>
<evidence type="ECO:0000313" key="5">
    <source>
        <dbReference type="EMBL" id="KAK8886215.1"/>
    </source>
</evidence>
<dbReference type="Pfam" id="PF04841">
    <property type="entry name" value="Vps16_N"/>
    <property type="match status" value="1"/>
</dbReference>
<dbReference type="EMBL" id="JAPFFF010000007">
    <property type="protein sequence ID" value="KAK8886215.1"/>
    <property type="molecule type" value="Genomic_DNA"/>
</dbReference>
<reference evidence="5 6" key="1">
    <citation type="submission" date="2024-04" db="EMBL/GenBank/DDBJ databases">
        <title>Tritrichomonas musculus Genome.</title>
        <authorList>
            <person name="Alves-Ferreira E."/>
            <person name="Grigg M."/>
            <person name="Lorenzi H."/>
            <person name="Galac M."/>
        </authorList>
    </citation>
    <scope>NUCLEOTIDE SEQUENCE [LARGE SCALE GENOMIC DNA]</scope>
    <source>
        <strain evidence="5 6">EAF2021</strain>
    </source>
</reference>
<sequence>MISDVIVSPYHLQFDEVSEKAGNFIESVYIFQFEDFNTSWVFNYNPSYDRYTMGRGSGMISQEKTSSILSLSTPHISIFDTYSHLIWELVVDHRCSSSISQCFSDDSIAVLTDDGFYYYYVNHELKKSFSLRLKKKLYVMDACFWEDGFVVLLTNGDLFSYNSSTKPVLLKCFEDISKPKNFVIVPPNKSITGKLIVYLLVHRGEEPNIESVLYVISENYFYAVRLNELITHIAVSANYRKIAILTRDLYIRVCSIDLQNEEFKKEVESNGHLEVVNVCWVGDIAPVVCFQGAFTLVTLDSDGMPMWALDNKDNYTIGFTDVDSCIILSSEMTYRIRYVPRQVYYIFSKSFHRPTIPPVYGDEGSDDNDIDNSQEGSTDFKWNTTKKICEAFLSRLDEPPLNKLGSIGSTDILIKAAKNCLAAAEYFFDINVQDFFLNVACFTLTYINGQTSMMHDSLIRIKILNLVRKFANFNITIAQIYDIGIDHLIGRLMSRNMNFISIDIAKILRMPTIEIQKDSINKAIVNNQNDEACFNLVYEIIQNEINNDNKSGKSQADSTDNDQFNHSVNTMNLNQHLVSDFSYAAMCAIKHGRKKLATYFCNFEPNFAVKAKIFAKLGDWDQALRHAEASCDSSSLFKVIKHMMKIIMEPDYSLINKTLAKYEYAVMFIARNRDFVGKDRAETILDLVDLRAPFCDAKMRYSINFESNVNENNNNKDDNDDSESDGQKAKKKNPRNSVLKKCQKELANKNNDYSFIDLSFNDTIRKIFMMPVTDSSLKDAFELAEKCNVPSINVVTIGIRTYAISNKWNDLKKFALNKNFKSLWPLVMEMAIAQNNDQFAAEFANEVKTVFNDGNLLEQYKNGQFKISDLSDMPSYQKYFFRKQPAIMSFFKI</sequence>
<dbReference type="Pfam" id="PF04840">
    <property type="entry name" value="Vps16_C"/>
    <property type="match status" value="1"/>
</dbReference>
<dbReference type="InterPro" id="IPR036322">
    <property type="entry name" value="WD40_repeat_dom_sf"/>
</dbReference>
<dbReference type="InterPro" id="IPR006925">
    <property type="entry name" value="Vps16_C"/>
</dbReference>
<feature type="region of interest" description="Disordered" evidence="2">
    <location>
        <begin position="708"/>
        <end position="737"/>
    </location>
</feature>
<dbReference type="Proteomes" id="UP001470230">
    <property type="component" value="Unassembled WGS sequence"/>
</dbReference>
<keyword evidence="6" id="KW-1185">Reference proteome</keyword>
<feature type="domain" description="Vps16 C-terminal" evidence="3">
    <location>
        <begin position="582"/>
        <end position="848"/>
    </location>
</feature>
<feature type="domain" description="Vps16 N-terminal" evidence="4">
    <location>
        <begin position="73"/>
        <end position="348"/>
    </location>
</feature>
<name>A0ABR2K513_9EUKA</name>
<evidence type="ECO:0000259" key="4">
    <source>
        <dbReference type="Pfam" id="PF04841"/>
    </source>
</evidence>
<dbReference type="PANTHER" id="PTHR12811">
    <property type="entry name" value="VACUOLAR PROTEIN SORTING VPS16"/>
    <property type="match status" value="1"/>
</dbReference>
<comment type="caution">
    <text evidence="5">The sequence shown here is derived from an EMBL/GenBank/DDBJ whole genome shotgun (WGS) entry which is preliminary data.</text>
</comment>
<dbReference type="SUPFAM" id="SSF50978">
    <property type="entry name" value="WD40 repeat-like"/>
    <property type="match status" value="1"/>
</dbReference>
<gene>
    <name evidence="5" type="ORF">M9Y10_041674</name>
</gene>